<sequence length="103" mass="11315">MREVTLQDRDGHHVAVSMRADDGALVIRGDVHRTSPWGVENYEYSIVVSPGDVPRVLSALGAPDEGMDPLDVMLAHRSDFLLAGERAWLRSIGIEPEFSSSEV</sequence>
<protein>
    <submittedName>
        <fullName evidence="1">Uncharacterized protein</fullName>
    </submittedName>
</protein>
<accession>A0A511YZD0</accession>
<dbReference type="EMBL" id="BJYK01000008">
    <property type="protein sequence ID" value="GEN80545.1"/>
    <property type="molecule type" value="Genomic_DNA"/>
</dbReference>
<name>A0A511YZD0_9CELL</name>
<reference evidence="1 2" key="1">
    <citation type="submission" date="2019-07" db="EMBL/GenBank/DDBJ databases">
        <title>Whole genome shotgun sequence of Actinotalea fermentans NBRC 105374.</title>
        <authorList>
            <person name="Hosoyama A."/>
            <person name="Uohara A."/>
            <person name="Ohji S."/>
            <person name="Ichikawa N."/>
        </authorList>
    </citation>
    <scope>NUCLEOTIDE SEQUENCE [LARGE SCALE GENOMIC DNA]</scope>
    <source>
        <strain evidence="1 2">NBRC 105374</strain>
    </source>
</reference>
<evidence type="ECO:0000313" key="2">
    <source>
        <dbReference type="Proteomes" id="UP000321484"/>
    </source>
</evidence>
<evidence type="ECO:0000313" key="1">
    <source>
        <dbReference type="EMBL" id="GEN80545.1"/>
    </source>
</evidence>
<proteinExistence type="predicted"/>
<comment type="caution">
    <text evidence="1">The sequence shown here is derived from an EMBL/GenBank/DDBJ whole genome shotgun (WGS) entry which is preliminary data.</text>
</comment>
<keyword evidence="2" id="KW-1185">Reference proteome</keyword>
<gene>
    <name evidence="1" type="ORF">AFE02nite_22790</name>
</gene>
<dbReference type="Proteomes" id="UP000321484">
    <property type="component" value="Unassembled WGS sequence"/>
</dbReference>
<organism evidence="1 2">
    <name type="scientific">Actinotalea fermentans</name>
    <dbReference type="NCBI Taxonomy" id="43671"/>
    <lineage>
        <taxon>Bacteria</taxon>
        <taxon>Bacillati</taxon>
        <taxon>Actinomycetota</taxon>
        <taxon>Actinomycetes</taxon>
        <taxon>Micrococcales</taxon>
        <taxon>Cellulomonadaceae</taxon>
        <taxon>Actinotalea</taxon>
    </lineage>
</organism>
<dbReference type="AlphaFoldDB" id="A0A511YZD0"/>